<dbReference type="OrthoDB" id="9789608at2"/>
<dbReference type="PROSITE" id="PS51819">
    <property type="entry name" value="VOC"/>
    <property type="match status" value="1"/>
</dbReference>
<evidence type="ECO:0000313" key="2">
    <source>
        <dbReference type="EMBL" id="KYC40425.1"/>
    </source>
</evidence>
<dbReference type="AlphaFoldDB" id="A0A139X6Y5"/>
<accession>A0A139X6Y5</accession>
<evidence type="ECO:0000259" key="1">
    <source>
        <dbReference type="PROSITE" id="PS51819"/>
    </source>
</evidence>
<dbReference type="STRING" id="128403.WA1_26810"/>
<name>A0A139X6Y5_9CYAN</name>
<dbReference type="SUPFAM" id="SSF54593">
    <property type="entry name" value="Glyoxalase/Bleomycin resistance protein/Dihydroxybiphenyl dioxygenase"/>
    <property type="match status" value="1"/>
</dbReference>
<dbReference type="InterPro" id="IPR051332">
    <property type="entry name" value="Fosfomycin_Res_Enzymes"/>
</dbReference>
<organism evidence="2 3">
    <name type="scientific">Scytonema hofmannii PCC 7110</name>
    <dbReference type="NCBI Taxonomy" id="128403"/>
    <lineage>
        <taxon>Bacteria</taxon>
        <taxon>Bacillati</taxon>
        <taxon>Cyanobacteriota</taxon>
        <taxon>Cyanophyceae</taxon>
        <taxon>Nostocales</taxon>
        <taxon>Scytonemataceae</taxon>
        <taxon>Scytonema</taxon>
    </lineage>
</organism>
<dbReference type="PANTHER" id="PTHR36113">
    <property type="entry name" value="LYASE, PUTATIVE-RELATED-RELATED"/>
    <property type="match status" value="1"/>
</dbReference>
<proteinExistence type="predicted"/>
<dbReference type="InterPro" id="IPR004360">
    <property type="entry name" value="Glyas_Fos-R_dOase_dom"/>
</dbReference>
<reference evidence="2 3" key="1">
    <citation type="journal article" date="2013" name="Genome Biol. Evol.">
        <title>Genomes of Stigonematalean cyanobacteria (subsection V) and the evolution of oxygenic photosynthesis from prokaryotes to plastids.</title>
        <authorList>
            <person name="Dagan T."/>
            <person name="Roettger M."/>
            <person name="Stucken K."/>
            <person name="Landan G."/>
            <person name="Koch R."/>
            <person name="Major P."/>
            <person name="Gould S.B."/>
            <person name="Goremykin V.V."/>
            <person name="Rippka R."/>
            <person name="Tandeau de Marsac N."/>
            <person name="Gugger M."/>
            <person name="Lockhart P.J."/>
            <person name="Allen J.F."/>
            <person name="Brune I."/>
            <person name="Maus I."/>
            <person name="Puhler A."/>
            <person name="Martin W.F."/>
        </authorList>
    </citation>
    <scope>NUCLEOTIDE SEQUENCE [LARGE SCALE GENOMIC DNA]</scope>
    <source>
        <strain evidence="2 3">PCC 7110</strain>
    </source>
</reference>
<dbReference type="Gene3D" id="3.10.180.10">
    <property type="entry name" value="2,3-Dihydroxybiphenyl 1,2-Dioxygenase, domain 1"/>
    <property type="match status" value="1"/>
</dbReference>
<protein>
    <submittedName>
        <fullName evidence="2">Bleomycin resistance protein</fullName>
    </submittedName>
</protein>
<evidence type="ECO:0000313" key="3">
    <source>
        <dbReference type="Proteomes" id="UP000076925"/>
    </source>
</evidence>
<feature type="domain" description="VOC" evidence="1">
    <location>
        <begin position="5"/>
        <end position="144"/>
    </location>
</feature>
<dbReference type="InterPro" id="IPR029068">
    <property type="entry name" value="Glyas_Bleomycin-R_OHBP_Dase"/>
</dbReference>
<gene>
    <name evidence="2" type="ORF">WA1_26810</name>
</gene>
<dbReference type="RefSeq" id="WP_017749547.1">
    <property type="nucleotide sequence ID" value="NZ_KQ976354.1"/>
</dbReference>
<dbReference type="EMBL" id="ANNX02000029">
    <property type="protein sequence ID" value="KYC40425.1"/>
    <property type="molecule type" value="Genomic_DNA"/>
</dbReference>
<dbReference type="Pfam" id="PF00903">
    <property type="entry name" value="Glyoxalase"/>
    <property type="match status" value="1"/>
</dbReference>
<sequence length="155" mass="17648">MSDIGLTHIALPVSDVERSIKFYSTYARMEVLHSRIDAETGVAVVWICDRPWRKPYPAYREAQRSYRTRPFVIVLIQTDSVHPILSPFAHLGVGCKSREDMDALCERARQEGVLLGEQEDSGYPVGYWAFLRDPDGHTLELSYGQEIGLTVEKTF</sequence>
<comment type="caution">
    <text evidence="2">The sequence shown here is derived from an EMBL/GenBank/DDBJ whole genome shotgun (WGS) entry which is preliminary data.</text>
</comment>
<dbReference type="PANTHER" id="PTHR36113:SF3">
    <property type="entry name" value="SLL5075 PROTEIN"/>
    <property type="match status" value="1"/>
</dbReference>
<keyword evidence="3" id="KW-1185">Reference proteome</keyword>
<dbReference type="CDD" id="cd06587">
    <property type="entry name" value="VOC"/>
    <property type="match status" value="1"/>
</dbReference>
<dbReference type="InterPro" id="IPR037523">
    <property type="entry name" value="VOC_core"/>
</dbReference>
<dbReference type="Proteomes" id="UP000076925">
    <property type="component" value="Unassembled WGS sequence"/>
</dbReference>